<dbReference type="Pfam" id="PF00027">
    <property type="entry name" value="cNMP_binding"/>
    <property type="match status" value="1"/>
</dbReference>
<feature type="compositionally biased region" description="Basic and acidic residues" evidence="7">
    <location>
        <begin position="420"/>
        <end position="429"/>
    </location>
</feature>
<dbReference type="InterPro" id="IPR005821">
    <property type="entry name" value="Ion_trans_dom"/>
</dbReference>
<dbReference type="PANTHER" id="PTHR10217:SF435">
    <property type="entry name" value="POTASSIUM VOLTAGE-GATED CHANNEL PROTEIN EAG"/>
    <property type="match status" value="1"/>
</dbReference>
<keyword evidence="11" id="KW-1185">Reference proteome</keyword>
<dbReference type="InterPro" id="IPR000595">
    <property type="entry name" value="cNMP-bd_dom"/>
</dbReference>
<evidence type="ECO:0000259" key="9">
    <source>
        <dbReference type="PROSITE" id="PS50042"/>
    </source>
</evidence>
<dbReference type="Gene3D" id="1.10.287.630">
    <property type="entry name" value="Helix hairpin bin"/>
    <property type="match status" value="1"/>
</dbReference>
<feature type="transmembrane region" description="Helical" evidence="8">
    <location>
        <begin position="137"/>
        <end position="158"/>
    </location>
</feature>
<organism evidence="10 11">
    <name type="scientific">Halobacteriovorax vibrionivorans</name>
    <dbReference type="NCBI Taxonomy" id="2152716"/>
    <lineage>
        <taxon>Bacteria</taxon>
        <taxon>Pseudomonadati</taxon>
        <taxon>Bdellovibrionota</taxon>
        <taxon>Bacteriovoracia</taxon>
        <taxon>Bacteriovoracales</taxon>
        <taxon>Halobacteriovoraceae</taxon>
        <taxon>Halobacteriovorax</taxon>
    </lineage>
</organism>
<dbReference type="SUPFAM" id="SSF81324">
    <property type="entry name" value="Voltage-gated potassium channels"/>
    <property type="match status" value="1"/>
</dbReference>
<dbReference type="InterPro" id="IPR014710">
    <property type="entry name" value="RmlC-like_jellyroll"/>
</dbReference>
<feature type="domain" description="Cyclic nucleotide-binding" evidence="9">
    <location>
        <begin position="304"/>
        <end position="420"/>
    </location>
</feature>
<dbReference type="Pfam" id="PF00520">
    <property type="entry name" value="Ion_trans"/>
    <property type="match status" value="1"/>
</dbReference>
<dbReference type="EMBL" id="QDKL01000003">
    <property type="protein sequence ID" value="RZF20678.1"/>
    <property type="molecule type" value="Genomic_DNA"/>
</dbReference>
<keyword evidence="2" id="KW-0813">Transport</keyword>
<feature type="transmembrane region" description="Helical" evidence="8">
    <location>
        <begin position="201"/>
        <end position="222"/>
    </location>
</feature>
<keyword evidence="3 8" id="KW-0812">Transmembrane</keyword>
<evidence type="ECO:0000256" key="8">
    <source>
        <dbReference type="SAM" id="Phobius"/>
    </source>
</evidence>
<feature type="transmembrane region" description="Helical" evidence="8">
    <location>
        <begin position="12"/>
        <end position="36"/>
    </location>
</feature>
<gene>
    <name evidence="10" type="ORF">DAY19_11880</name>
</gene>
<proteinExistence type="predicted"/>
<dbReference type="InterPro" id="IPR018490">
    <property type="entry name" value="cNMP-bd_dom_sf"/>
</dbReference>
<protein>
    <submittedName>
        <fullName evidence="10">Cyclic nucleotide-binding domain-containing protein</fullName>
    </submittedName>
</protein>
<dbReference type="SMART" id="SM00100">
    <property type="entry name" value="cNMP"/>
    <property type="match status" value="1"/>
</dbReference>
<evidence type="ECO:0000313" key="10">
    <source>
        <dbReference type="EMBL" id="RZF20678.1"/>
    </source>
</evidence>
<feature type="transmembrane region" description="Helical" evidence="8">
    <location>
        <begin position="81"/>
        <end position="102"/>
    </location>
</feature>
<comment type="caution">
    <text evidence="10">The sequence shown here is derived from an EMBL/GenBank/DDBJ whole genome shotgun (WGS) entry which is preliminary data.</text>
</comment>
<keyword evidence="6 8" id="KW-0472">Membrane</keyword>
<dbReference type="PROSITE" id="PS50042">
    <property type="entry name" value="CNMP_BINDING_3"/>
    <property type="match status" value="1"/>
</dbReference>
<dbReference type="RefSeq" id="WP_115362740.1">
    <property type="nucleotide sequence ID" value="NZ_QDKL01000003.1"/>
</dbReference>
<dbReference type="Gene3D" id="1.10.287.70">
    <property type="match status" value="1"/>
</dbReference>
<evidence type="ECO:0000256" key="5">
    <source>
        <dbReference type="ARBA" id="ARBA00023065"/>
    </source>
</evidence>
<evidence type="ECO:0000256" key="7">
    <source>
        <dbReference type="SAM" id="MobiDB-lite"/>
    </source>
</evidence>
<dbReference type="InterPro" id="IPR018488">
    <property type="entry name" value="cNMP-bd_CS"/>
</dbReference>
<dbReference type="Proteomes" id="UP000443582">
    <property type="component" value="Unassembled WGS sequence"/>
</dbReference>
<name>A0ABY0ICJ9_9BACT</name>
<dbReference type="PANTHER" id="PTHR10217">
    <property type="entry name" value="VOLTAGE AND LIGAND GATED POTASSIUM CHANNEL"/>
    <property type="match status" value="1"/>
</dbReference>
<dbReference type="Gene3D" id="2.60.120.10">
    <property type="entry name" value="Jelly Rolls"/>
    <property type="match status" value="1"/>
</dbReference>
<evidence type="ECO:0000313" key="11">
    <source>
        <dbReference type="Proteomes" id="UP000443582"/>
    </source>
</evidence>
<feature type="transmembrane region" description="Helical" evidence="8">
    <location>
        <begin position="170"/>
        <end position="189"/>
    </location>
</feature>
<evidence type="ECO:0000256" key="6">
    <source>
        <dbReference type="ARBA" id="ARBA00023136"/>
    </source>
</evidence>
<dbReference type="SUPFAM" id="SSF51206">
    <property type="entry name" value="cAMP-binding domain-like"/>
    <property type="match status" value="1"/>
</dbReference>
<keyword evidence="4 8" id="KW-1133">Transmembrane helix</keyword>
<feature type="region of interest" description="Disordered" evidence="7">
    <location>
        <begin position="417"/>
        <end position="446"/>
    </location>
</feature>
<comment type="subcellular location">
    <subcellularLocation>
        <location evidence="1">Membrane</location>
        <topology evidence="1">Multi-pass membrane protein</topology>
    </subcellularLocation>
</comment>
<dbReference type="CDD" id="cd00038">
    <property type="entry name" value="CAP_ED"/>
    <property type="match status" value="1"/>
</dbReference>
<evidence type="ECO:0000256" key="4">
    <source>
        <dbReference type="ARBA" id="ARBA00022989"/>
    </source>
</evidence>
<dbReference type="InterPro" id="IPR050818">
    <property type="entry name" value="KCNH_animal-type"/>
</dbReference>
<evidence type="ECO:0000256" key="2">
    <source>
        <dbReference type="ARBA" id="ARBA00022448"/>
    </source>
</evidence>
<feature type="transmembrane region" description="Helical" evidence="8">
    <location>
        <begin position="42"/>
        <end position="60"/>
    </location>
</feature>
<evidence type="ECO:0000256" key="3">
    <source>
        <dbReference type="ARBA" id="ARBA00022692"/>
    </source>
</evidence>
<sequence length="446" mass="51304">MFNNKVLTKNEIIWNAIIFVAVIFTAIEAPFSFIFQTKIQKWQLVSDLIISGLFVGDLIFRFQKKREQNMKFTSKGHRLKWMTLMSVDLIASIPYDILSYALGFHAFTYFRLFRLVRVVRLFEIVSHLAFVPKAIKFTAILTVFSVAVHWISLCWIMIAPIDQAQVIDRTSHYITAMYWTVTTLTTIGYGDITPTTNQGRLFTMVIMILGVGVYGFVIGTVTKMVQDGERYKQQNREKMHDLASFMKHYNVPERLQQNVFSYYNHLVTKRLTENDNKIINELPQALQSELSVYMNMKLIRNLPFFKNLTSSCLKEVAGALEQKYYGPGQTIINIGETGSEMYIIGHGSVEVILSDGNVVATLHEGQIFGESALLHDTKRNANVRALGYCELYRLDKEQFDEITTRHDELIDRISSLTSRRSGDRSERHSSSVKRIQQKLKEQEEAA</sequence>
<keyword evidence="5" id="KW-0406">Ion transport</keyword>
<reference evidence="11" key="1">
    <citation type="journal article" date="2019" name="Int. J. Syst. Evol. Microbiol.">
        <title>Halobacteriovorax valvorus sp. nov., a novel prokaryotic predator isolated from coastal seawater of China.</title>
        <authorList>
            <person name="Chen M.-X."/>
        </authorList>
    </citation>
    <scope>NUCLEOTIDE SEQUENCE [LARGE SCALE GENOMIC DNA]</scope>
    <source>
        <strain evidence="11">BL9</strain>
    </source>
</reference>
<accession>A0ABY0ICJ9</accession>
<evidence type="ECO:0000256" key="1">
    <source>
        <dbReference type="ARBA" id="ARBA00004141"/>
    </source>
</evidence>
<dbReference type="PROSITE" id="PS00888">
    <property type="entry name" value="CNMP_BINDING_1"/>
    <property type="match status" value="1"/>
</dbReference>